<feature type="region of interest" description="Disordered" evidence="1">
    <location>
        <begin position="43"/>
        <end position="62"/>
    </location>
</feature>
<dbReference type="Proteomes" id="UP000478052">
    <property type="component" value="Unassembled WGS sequence"/>
</dbReference>
<evidence type="ECO:0000256" key="1">
    <source>
        <dbReference type="SAM" id="MobiDB-lite"/>
    </source>
</evidence>
<sequence length="62" mass="6792">MFLNFNVYNNFFVTPAPKVSFSTAVEALESDLFPSNGGKVKNANSAGWKSGNPHKCWSRIPA</sequence>
<evidence type="ECO:0000313" key="2">
    <source>
        <dbReference type="EMBL" id="KAF0747989.1"/>
    </source>
</evidence>
<proteinExistence type="predicted"/>
<protein>
    <submittedName>
        <fullName evidence="2">Uncharacterized protein</fullName>
    </submittedName>
</protein>
<comment type="caution">
    <text evidence="2">The sequence shown here is derived from an EMBL/GenBank/DDBJ whole genome shotgun (WGS) entry which is preliminary data.</text>
</comment>
<reference evidence="2 3" key="1">
    <citation type="submission" date="2019-08" db="EMBL/GenBank/DDBJ databases">
        <title>Whole genome of Aphis craccivora.</title>
        <authorList>
            <person name="Voronova N.V."/>
            <person name="Shulinski R.S."/>
            <person name="Bandarenka Y.V."/>
            <person name="Zhorov D.G."/>
            <person name="Warner D."/>
        </authorList>
    </citation>
    <scope>NUCLEOTIDE SEQUENCE [LARGE SCALE GENOMIC DNA]</scope>
    <source>
        <strain evidence="2">180601</strain>
        <tissue evidence="2">Whole Body</tissue>
    </source>
</reference>
<accession>A0A6G0Y2Y2</accession>
<dbReference type="EMBL" id="VUJU01006642">
    <property type="protein sequence ID" value="KAF0747989.1"/>
    <property type="molecule type" value="Genomic_DNA"/>
</dbReference>
<gene>
    <name evidence="2" type="ORF">FWK35_00027138</name>
</gene>
<organism evidence="2 3">
    <name type="scientific">Aphis craccivora</name>
    <name type="common">Cowpea aphid</name>
    <dbReference type="NCBI Taxonomy" id="307492"/>
    <lineage>
        <taxon>Eukaryota</taxon>
        <taxon>Metazoa</taxon>
        <taxon>Ecdysozoa</taxon>
        <taxon>Arthropoda</taxon>
        <taxon>Hexapoda</taxon>
        <taxon>Insecta</taxon>
        <taxon>Pterygota</taxon>
        <taxon>Neoptera</taxon>
        <taxon>Paraneoptera</taxon>
        <taxon>Hemiptera</taxon>
        <taxon>Sternorrhyncha</taxon>
        <taxon>Aphidomorpha</taxon>
        <taxon>Aphidoidea</taxon>
        <taxon>Aphididae</taxon>
        <taxon>Aphidini</taxon>
        <taxon>Aphis</taxon>
        <taxon>Aphis</taxon>
    </lineage>
</organism>
<name>A0A6G0Y2Y2_APHCR</name>
<dbReference type="AlphaFoldDB" id="A0A6G0Y2Y2"/>
<keyword evidence="3" id="KW-1185">Reference proteome</keyword>
<evidence type="ECO:0000313" key="3">
    <source>
        <dbReference type="Proteomes" id="UP000478052"/>
    </source>
</evidence>